<evidence type="ECO:0000313" key="2">
    <source>
        <dbReference type="EMBL" id="TCO76299.1"/>
    </source>
</evidence>
<reference evidence="2 3" key="1">
    <citation type="submission" date="2019-03" db="EMBL/GenBank/DDBJ databases">
        <title>Genomic Encyclopedia of Type Strains, Phase IV (KMG-IV): sequencing the most valuable type-strain genomes for metagenomic binning, comparative biology and taxonomic classification.</title>
        <authorList>
            <person name="Goeker M."/>
        </authorList>
    </citation>
    <scope>NUCLEOTIDE SEQUENCE [LARGE SCALE GENOMIC DNA]</scope>
    <source>
        <strain evidence="2 3">DSM 23344</strain>
    </source>
</reference>
<gene>
    <name evidence="2" type="ORF">EV688_105262</name>
</gene>
<dbReference type="OrthoDB" id="9805913at2"/>
<dbReference type="InterPro" id="IPR017508">
    <property type="entry name" value="HipA_N1"/>
</dbReference>
<feature type="domain" description="HipA N-terminal subdomain 1" evidence="1">
    <location>
        <begin position="30"/>
        <end position="105"/>
    </location>
</feature>
<proteinExistence type="predicted"/>
<evidence type="ECO:0000259" key="1">
    <source>
        <dbReference type="Pfam" id="PF13657"/>
    </source>
</evidence>
<organism evidence="2 3">
    <name type="scientific">Chromatocurvus halotolerans</name>
    <dbReference type="NCBI Taxonomy" id="1132028"/>
    <lineage>
        <taxon>Bacteria</taxon>
        <taxon>Pseudomonadati</taxon>
        <taxon>Pseudomonadota</taxon>
        <taxon>Gammaproteobacteria</taxon>
        <taxon>Cellvibrionales</taxon>
        <taxon>Halieaceae</taxon>
        <taxon>Chromatocurvus</taxon>
    </lineage>
</organism>
<dbReference type="EMBL" id="SLWX01000005">
    <property type="protein sequence ID" value="TCO76299.1"/>
    <property type="molecule type" value="Genomic_DNA"/>
</dbReference>
<keyword evidence="3" id="KW-1185">Reference proteome</keyword>
<dbReference type="Proteomes" id="UP000294980">
    <property type="component" value="Unassembled WGS sequence"/>
</dbReference>
<dbReference type="RefSeq" id="WP_117315305.1">
    <property type="nucleotide sequence ID" value="NZ_QQSW01000003.1"/>
</dbReference>
<evidence type="ECO:0000313" key="3">
    <source>
        <dbReference type="Proteomes" id="UP000294980"/>
    </source>
</evidence>
<dbReference type="Pfam" id="PF13657">
    <property type="entry name" value="Couple_hipA"/>
    <property type="match status" value="1"/>
</dbReference>
<comment type="caution">
    <text evidence="2">The sequence shown here is derived from an EMBL/GenBank/DDBJ whole genome shotgun (WGS) entry which is preliminary data.</text>
</comment>
<accession>A0A4R2KY45</accession>
<name>A0A4R2KY45_9GAMM</name>
<sequence>MAPPGQVRQRLDLYLATHALGVRHAADVVLEENNGQLGRVGFRYRPDYLAEHHAFSIYPAQLPLREGEFALSCSGGSPAFIDDYLPDLWGRRILTRLAALRQRRRYDANSVIDSLASMVARFCCLSVLISTHPPSGITSSR</sequence>
<dbReference type="AlphaFoldDB" id="A0A4R2KY45"/>
<protein>
    <submittedName>
        <fullName evidence="2">HipA-like protein</fullName>
    </submittedName>
</protein>